<dbReference type="Proteomes" id="UP001407405">
    <property type="component" value="Unassembled WGS sequence"/>
</dbReference>
<evidence type="ECO:0000256" key="1">
    <source>
        <dbReference type="SAM" id="Phobius"/>
    </source>
</evidence>
<evidence type="ECO:0000313" key="3">
    <source>
        <dbReference type="Proteomes" id="UP001407405"/>
    </source>
</evidence>
<evidence type="ECO:0000313" key="2">
    <source>
        <dbReference type="EMBL" id="MEN1760781.1"/>
    </source>
</evidence>
<gene>
    <name evidence="2" type="ORF">AAIG11_09865</name>
</gene>
<accession>A0ABU9VWK8</accession>
<keyword evidence="1" id="KW-0812">Transmembrane</keyword>
<proteinExistence type="predicted"/>
<organism evidence="2 3">
    <name type="scientific">Anoxynatronum sibiricum</name>
    <dbReference type="NCBI Taxonomy" id="210623"/>
    <lineage>
        <taxon>Bacteria</taxon>
        <taxon>Bacillati</taxon>
        <taxon>Bacillota</taxon>
        <taxon>Clostridia</taxon>
        <taxon>Eubacteriales</taxon>
        <taxon>Clostridiaceae</taxon>
        <taxon>Anoxynatronum</taxon>
    </lineage>
</organism>
<protein>
    <submittedName>
        <fullName evidence="2">Uncharacterized protein</fullName>
    </submittedName>
</protein>
<dbReference type="EMBL" id="JBCITM010000009">
    <property type="protein sequence ID" value="MEN1760781.1"/>
    <property type="molecule type" value="Genomic_DNA"/>
</dbReference>
<feature type="transmembrane region" description="Helical" evidence="1">
    <location>
        <begin position="157"/>
        <end position="176"/>
    </location>
</feature>
<comment type="caution">
    <text evidence="2">The sequence shown here is derived from an EMBL/GenBank/DDBJ whole genome shotgun (WGS) entry which is preliminary data.</text>
</comment>
<sequence>MIESSIKSRILVIKSVSFKELDIALEHVKNEQPDHEIELLLHAPSVLLDEVYPFINRFHFYIEEGKIEKKYLPSEVKKTRYDEVVVPVNKRFGRGFYNVLLAAKSIEAERIIMYEIGKDTAKKTIVHRKHEVFLFSMKLISYTIGGIVLIILSPLIVLTLIVGILAYVAYIIYSYIKITRMQSPRT</sequence>
<keyword evidence="1" id="KW-0472">Membrane</keyword>
<feature type="transmembrane region" description="Helical" evidence="1">
    <location>
        <begin position="132"/>
        <end position="151"/>
    </location>
</feature>
<keyword evidence="3" id="KW-1185">Reference proteome</keyword>
<dbReference type="RefSeq" id="WP_343186106.1">
    <property type="nucleotide sequence ID" value="NZ_JBCITM010000009.1"/>
</dbReference>
<name>A0ABU9VWK8_9CLOT</name>
<keyword evidence="1" id="KW-1133">Transmembrane helix</keyword>
<reference evidence="2 3" key="1">
    <citation type="submission" date="2024-04" db="EMBL/GenBank/DDBJ databases">
        <title>Genome sequencing and metabolic network reconstruction of aminoacids and betaine degradation by Anoxynatronum sibiricum.</title>
        <authorList>
            <person name="Detkova E.N."/>
            <person name="Boltjanskaja Y.V."/>
            <person name="Mardanov A.V."/>
            <person name="Kevbrin V."/>
        </authorList>
    </citation>
    <scope>NUCLEOTIDE SEQUENCE [LARGE SCALE GENOMIC DNA]</scope>
    <source>
        <strain evidence="2 3">Z-7981</strain>
    </source>
</reference>